<dbReference type="Pfam" id="PF00005">
    <property type="entry name" value="ABC_tran"/>
    <property type="match status" value="1"/>
</dbReference>
<proteinExistence type="predicted"/>
<keyword evidence="2" id="KW-0547">Nucleotide-binding</keyword>
<keyword evidence="1" id="KW-0813">Transport</keyword>
<organism evidence="5">
    <name type="scientific">Desulfitobacterium hafniense</name>
    <name type="common">Desulfitobacterium frappieri</name>
    <dbReference type="NCBI Taxonomy" id="49338"/>
    <lineage>
        <taxon>Bacteria</taxon>
        <taxon>Bacillati</taxon>
        <taxon>Bacillota</taxon>
        <taxon>Clostridia</taxon>
        <taxon>Eubacteriales</taxon>
        <taxon>Desulfitobacteriaceae</taxon>
        <taxon>Desulfitobacterium</taxon>
    </lineage>
</organism>
<dbReference type="InterPro" id="IPR003593">
    <property type="entry name" value="AAA+_ATPase"/>
</dbReference>
<protein>
    <submittedName>
        <fullName evidence="5">Taurine import ATP-binding protein TauB</fullName>
    </submittedName>
</protein>
<dbReference type="InterPro" id="IPR027417">
    <property type="entry name" value="P-loop_NTPase"/>
</dbReference>
<reference evidence="5" key="1">
    <citation type="submission" date="2014-07" db="EMBL/GenBank/DDBJ databases">
        <authorList>
            <person name="Hornung V.Bastian."/>
        </authorList>
    </citation>
    <scope>NUCLEOTIDE SEQUENCE</scope>
    <source>
        <strain evidence="5">PCE-S</strain>
    </source>
</reference>
<name>A0A098B783_DESHA</name>
<feature type="domain" description="ABC transporter" evidence="4">
    <location>
        <begin position="13"/>
        <end position="240"/>
    </location>
</feature>
<dbReference type="AlphaFoldDB" id="A0A098B783"/>
<dbReference type="SUPFAM" id="SSF52540">
    <property type="entry name" value="P-loop containing nucleoside triphosphate hydrolases"/>
    <property type="match status" value="1"/>
</dbReference>
<accession>A0A098B783</accession>
<dbReference type="GO" id="GO:0005524">
    <property type="term" value="F:ATP binding"/>
    <property type="evidence" value="ECO:0007669"/>
    <property type="project" value="UniProtKB-KW"/>
</dbReference>
<evidence type="ECO:0000256" key="3">
    <source>
        <dbReference type="ARBA" id="ARBA00022840"/>
    </source>
</evidence>
<dbReference type="PROSITE" id="PS50893">
    <property type="entry name" value="ABC_TRANSPORTER_2"/>
    <property type="match status" value="1"/>
</dbReference>
<dbReference type="InterPro" id="IPR050166">
    <property type="entry name" value="ABC_transporter_ATP-bind"/>
</dbReference>
<evidence type="ECO:0000259" key="4">
    <source>
        <dbReference type="PROSITE" id="PS50893"/>
    </source>
</evidence>
<dbReference type="CDD" id="cd03293">
    <property type="entry name" value="ABC_NrtD_SsuB_transporters"/>
    <property type="match status" value="1"/>
</dbReference>
<gene>
    <name evidence="5" type="ORF">DPCES_4818</name>
</gene>
<evidence type="ECO:0000313" key="5">
    <source>
        <dbReference type="EMBL" id="CDX04704.1"/>
    </source>
</evidence>
<dbReference type="PANTHER" id="PTHR42788:SF2">
    <property type="entry name" value="ABC TRANSPORTER ATP-BINDING PROTEIN"/>
    <property type="match status" value="1"/>
</dbReference>
<dbReference type="InterPro" id="IPR003439">
    <property type="entry name" value="ABC_transporter-like_ATP-bd"/>
</dbReference>
<evidence type="ECO:0000256" key="1">
    <source>
        <dbReference type="ARBA" id="ARBA00022448"/>
    </source>
</evidence>
<dbReference type="SMART" id="SM00382">
    <property type="entry name" value="AAA"/>
    <property type="match status" value="1"/>
</dbReference>
<sequence length="254" mass="28513">MPTYRSKMDKIKLETQNISKGFAGELTIKDINIRLGEKELVSLLGVSGIGKSTLFNVIAGVLTPDSGRVLLNAQDITGQAGKVSYMQQKDLMQPHLTVLDNVALPLFIRGVKKSQAREEAFSHFKEFGLEGAEKKYPAQLSGGMRQRAALLRTYMFSRDVALFDEPFSALDAITKSSMHRWYLDLMGRIDMSALFITHDIDEAILLSDRVYIMTGPPGRIAHEIIIDTLRPRGEEFRISDAFMGYKRQIIKLLS</sequence>
<dbReference type="GO" id="GO:0016887">
    <property type="term" value="F:ATP hydrolysis activity"/>
    <property type="evidence" value="ECO:0007669"/>
    <property type="project" value="InterPro"/>
</dbReference>
<dbReference type="Gene3D" id="3.40.50.300">
    <property type="entry name" value="P-loop containing nucleotide triphosphate hydrolases"/>
    <property type="match status" value="1"/>
</dbReference>
<dbReference type="EMBL" id="LK996017">
    <property type="protein sequence ID" value="CDX04704.1"/>
    <property type="molecule type" value="Genomic_DNA"/>
</dbReference>
<dbReference type="InterPro" id="IPR017871">
    <property type="entry name" value="ABC_transporter-like_CS"/>
</dbReference>
<dbReference type="PANTHER" id="PTHR42788">
    <property type="entry name" value="TAURINE IMPORT ATP-BINDING PROTEIN-RELATED"/>
    <property type="match status" value="1"/>
</dbReference>
<dbReference type="PATRIC" id="fig|49338.4.peg.5182"/>
<keyword evidence="3 5" id="KW-0067">ATP-binding</keyword>
<dbReference type="PROSITE" id="PS00211">
    <property type="entry name" value="ABC_TRANSPORTER_1"/>
    <property type="match status" value="1"/>
</dbReference>
<evidence type="ECO:0000256" key="2">
    <source>
        <dbReference type="ARBA" id="ARBA00022741"/>
    </source>
</evidence>